<dbReference type="Proteomes" id="UP001230005">
    <property type="component" value="Unassembled WGS sequence"/>
</dbReference>
<evidence type="ECO:0000313" key="6">
    <source>
        <dbReference type="Proteomes" id="UP001230005"/>
    </source>
</evidence>
<proteinExistence type="predicted"/>
<dbReference type="SUPFAM" id="SSF53335">
    <property type="entry name" value="S-adenosyl-L-methionine-dependent methyltransferases"/>
    <property type="match status" value="1"/>
</dbReference>
<dbReference type="InterPro" id="IPR029063">
    <property type="entry name" value="SAM-dependent_MTases_sf"/>
</dbReference>
<keyword evidence="1" id="KW-0489">Methyltransferase</keyword>
<reference evidence="5 6" key="1">
    <citation type="submission" date="2023-07" db="EMBL/GenBank/DDBJ databases">
        <title>Genomic Encyclopedia of Type Strains, Phase IV (KMG-IV): sequencing the most valuable type-strain genomes for metagenomic binning, comparative biology and taxonomic classification.</title>
        <authorList>
            <person name="Goeker M."/>
        </authorList>
    </citation>
    <scope>NUCLEOTIDE SEQUENCE [LARGE SCALE GENOMIC DNA]</scope>
    <source>
        <strain evidence="5 6">DSM 9768</strain>
    </source>
</reference>
<keyword evidence="4" id="KW-0694">RNA-binding</keyword>
<accession>A0ABT9ZXV7</accession>
<dbReference type="InterPro" id="IPR001737">
    <property type="entry name" value="KsgA/Erm"/>
</dbReference>
<keyword evidence="3" id="KW-0949">S-adenosyl-L-methionine</keyword>
<evidence type="ECO:0000256" key="3">
    <source>
        <dbReference type="ARBA" id="ARBA00022691"/>
    </source>
</evidence>
<comment type="caution">
    <text evidence="5">The sequence shown here is derived from an EMBL/GenBank/DDBJ whole genome shotgun (WGS) entry which is preliminary data.</text>
</comment>
<dbReference type="EMBL" id="JAUSUG010000014">
    <property type="protein sequence ID" value="MDQ0256069.1"/>
    <property type="molecule type" value="Genomic_DNA"/>
</dbReference>
<keyword evidence="6" id="KW-1185">Reference proteome</keyword>
<dbReference type="Pfam" id="PF00398">
    <property type="entry name" value="RrnaAD"/>
    <property type="match status" value="1"/>
</dbReference>
<organism evidence="5 6">
    <name type="scientific">Evansella vedderi</name>
    <dbReference type="NCBI Taxonomy" id="38282"/>
    <lineage>
        <taxon>Bacteria</taxon>
        <taxon>Bacillati</taxon>
        <taxon>Bacillota</taxon>
        <taxon>Bacilli</taxon>
        <taxon>Bacillales</taxon>
        <taxon>Bacillaceae</taxon>
        <taxon>Evansella</taxon>
    </lineage>
</organism>
<dbReference type="Gene3D" id="3.40.50.150">
    <property type="entry name" value="Vaccinia Virus protein VP39"/>
    <property type="match status" value="1"/>
</dbReference>
<evidence type="ECO:0000256" key="1">
    <source>
        <dbReference type="ARBA" id="ARBA00022603"/>
    </source>
</evidence>
<dbReference type="RefSeq" id="WP_307327624.1">
    <property type="nucleotide sequence ID" value="NZ_JAUSUG010000014.1"/>
</dbReference>
<evidence type="ECO:0000256" key="4">
    <source>
        <dbReference type="ARBA" id="ARBA00022884"/>
    </source>
</evidence>
<protein>
    <submittedName>
        <fullName evidence="5">Phospholipid N-methyltransferase</fullName>
    </submittedName>
</protein>
<evidence type="ECO:0000313" key="5">
    <source>
        <dbReference type="EMBL" id="MDQ0256069.1"/>
    </source>
</evidence>
<sequence length="189" mass="21776">MKRQLFLAEYIQHPATVGAVMPSSKYLAKKVIDDIDFNQAEYIVEYGPGTGIFTEKILAKRKENTIVLLVELSKEFYQTLKEKYEGEENLYIVNGSAENIDWYLRKFNIPKVDYVVSGLPFTTLPKVTSSEILNKTKSILKDEGTFITFQYTLFRKKLFQSAFEHIEVKRELRNVPPAFVLSCSNPRSS</sequence>
<keyword evidence="2" id="KW-0808">Transferase</keyword>
<evidence type="ECO:0000256" key="2">
    <source>
        <dbReference type="ARBA" id="ARBA00022679"/>
    </source>
</evidence>
<gene>
    <name evidence="5" type="ORF">J2S74_003468</name>
</gene>
<name>A0ABT9ZXV7_9BACI</name>